<dbReference type="AlphaFoldDB" id="U6LR66"/>
<keyword evidence="2" id="KW-0812">Transmembrane</keyword>
<gene>
    <name evidence="3" type="ORF">EBH_0051190</name>
</gene>
<dbReference type="Proteomes" id="UP000030750">
    <property type="component" value="Unassembled WGS sequence"/>
</dbReference>
<keyword evidence="2" id="KW-0472">Membrane</keyword>
<dbReference type="VEuPathDB" id="ToxoDB:EBH_0051190"/>
<evidence type="ECO:0000256" key="1">
    <source>
        <dbReference type="SAM" id="MobiDB-lite"/>
    </source>
</evidence>
<feature type="compositionally biased region" description="Low complexity" evidence="1">
    <location>
        <begin position="95"/>
        <end position="122"/>
    </location>
</feature>
<evidence type="ECO:0000256" key="2">
    <source>
        <dbReference type="SAM" id="Phobius"/>
    </source>
</evidence>
<dbReference type="EMBL" id="HG713164">
    <property type="protein sequence ID" value="CDJ52636.1"/>
    <property type="molecule type" value="Genomic_DNA"/>
</dbReference>
<evidence type="ECO:0000313" key="3">
    <source>
        <dbReference type="EMBL" id="CDJ52636.1"/>
    </source>
</evidence>
<name>U6LR66_9EIME</name>
<reference evidence="3" key="1">
    <citation type="submission" date="2013-10" db="EMBL/GenBank/DDBJ databases">
        <title>Genomic analysis of the causative agents of coccidiosis in chickens.</title>
        <authorList>
            <person name="Reid A.J."/>
            <person name="Blake D."/>
            <person name="Billington K."/>
            <person name="Browne H."/>
            <person name="Dunn M."/>
            <person name="Hung S."/>
            <person name="Kawahara F."/>
            <person name="Miranda-Saavedra D."/>
            <person name="Mourier T."/>
            <person name="Nagra H."/>
            <person name="Otto T.D."/>
            <person name="Rawlings N."/>
            <person name="Sanchez A."/>
            <person name="Sanders M."/>
            <person name="Subramaniam C."/>
            <person name="Tay Y."/>
            <person name="Dear P."/>
            <person name="Doerig C."/>
            <person name="Gruber A."/>
            <person name="Parkinson J."/>
            <person name="Shirley M."/>
            <person name="Wan K.L."/>
            <person name="Berriman M."/>
            <person name="Tomley F."/>
            <person name="Pain A."/>
        </authorList>
    </citation>
    <scope>NUCLEOTIDE SEQUENCE [LARGE SCALE GENOMIC DNA]</scope>
    <source>
        <strain evidence="3">Houghton</strain>
    </source>
</reference>
<feature type="region of interest" description="Disordered" evidence="1">
    <location>
        <begin position="81"/>
        <end position="122"/>
    </location>
</feature>
<evidence type="ECO:0000313" key="4">
    <source>
        <dbReference type="Proteomes" id="UP000030750"/>
    </source>
</evidence>
<protein>
    <submittedName>
        <fullName evidence="3">Uncharacterized protein</fullName>
    </submittedName>
</protein>
<feature type="transmembrane region" description="Helical" evidence="2">
    <location>
        <begin position="32"/>
        <end position="55"/>
    </location>
</feature>
<keyword evidence="2" id="KW-1133">Transmembrane helix</keyword>
<reference evidence="3" key="2">
    <citation type="submission" date="2013-10" db="EMBL/GenBank/DDBJ databases">
        <authorList>
            <person name="Aslett M."/>
        </authorList>
    </citation>
    <scope>NUCLEOTIDE SEQUENCE [LARGE SCALE GENOMIC DNA]</scope>
    <source>
        <strain evidence="3">Houghton</strain>
    </source>
</reference>
<organism evidence="3 4">
    <name type="scientific">Eimeria brunetti</name>
    <dbReference type="NCBI Taxonomy" id="51314"/>
    <lineage>
        <taxon>Eukaryota</taxon>
        <taxon>Sar</taxon>
        <taxon>Alveolata</taxon>
        <taxon>Apicomplexa</taxon>
        <taxon>Conoidasida</taxon>
        <taxon>Coccidia</taxon>
        <taxon>Eucoccidiorida</taxon>
        <taxon>Eimeriorina</taxon>
        <taxon>Eimeriidae</taxon>
        <taxon>Eimeria</taxon>
    </lineage>
</organism>
<accession>U6LR66</accession>
<sequence>MAGPRYKPFQFIWKRFSYSAFHIRRERLYDRIYAVAAAAMIGFTVFQGANMIYIWQDAVHHNYRHYLLKEKTRKELAEMIRAAREEGKLPSPHPSSSNSSSNSSSSSSSSSNSSSNSSSSSG</sequence>
<dbReference type="OrthoDB" id="445189at2759"/>
<keyword evidence="4" id="KW-1185">Reference proteome</keyword>
<proteinExistence type="predicted"/>